<dbReference type="PROSITE" id="PS51257">
    <property type="entry name" value="PROKAR_LIPOPROTEIN"/>
    <property type="match status" value="1"/>
</dbReference>
<dbReference type="Proteomes" id="UP001151081">
    <property type="component" value="Unassembled WGS sequence"/>
</dbReference>
<keyword evidence="1" id="KW-0732">Signal</keyword>
<protein>
    <submittedName>
        <fullName evidence="2">Uncharacterized protein</fullName>
    </submittedName>
</protein>
<comment type="caution">
    <text evidence="2">The sequence shown here is derived from an EMBL/GenBank/DDBJ whole genome shotgun (WGS) entry which is preliminary data.</text>
</comment>
<dbReference type="EMBL" id="JAGTJJ010000122">
    <property type="protein sequence ID" value="MDC3989546.1"/>
    <property type="molecule type" value="Genomic_DNA"/>
</dbReference>
<evidence type="ECO:0000313" key="2">
    <source>
        <dbReference type="EMBL" id="MDC3989546.1"/>
    </source>
</evidence>
<sequence length="183" mass="19955">MFKVPIWAWILVSALATACTHSSPPAETPALETSPSSTPVIQLQKLVIREDGATLARLLPDGRTQYWLGGEGNEEIWIPGPTLRADGTLIFKDGVTGRVEPDGRIFVVNRPGRMPAERLFGRISGDTCVLGNAEHVIRVEGHTLLLPNRPTPNEIEGLTDARSRHTALVMAAAFYINLAIVRE</sequence>
<evidence type="ECO:0000313" key="3">
    <source>
        <dbReference type="Proteomes" id="UP001151081"/>
    </source>
</evidence>
<feature type="chain" id="PRO_5040727852" evidence="1">
    <location>
        <begin position="19"/>
        <end position="183"/>
    </location>
</feature>
<dbReference type="RefSeq" id="WP_272460075.1">
    <property type="nucleotide sequence ID" value="NZ_JAGTJJ010000122.1"/>
</dbReference>
<accession>A0A9X3XJY5</accession>
<gene>
    <name evidence="2" type="ORF">KEG57_54315</name>
</gene>
<feature type="signal peptide" evidence="1">
    <location>
        <begin position="1"/>
        <end position="18"/>
    </location>
</feature>
<evidence type="ECO:0000256" key="1">
    <source>
        <dbReference type="SAM" id="SignalP"/>
    </source>
</evidence>
<keyword evidence="3" id="KW-1185">Reference proteome</keyword>
<dbReference type="AlphaFoldDB" id="A0A9X3XJY5"/>
<name>A0A9X3XJY5_9BACT</name>
<proteinExistence type="predicted"/>
<organism evidence="2 3">
    <name type="scientific">Polyangium jinanense</name>
    <dbReference type="NCBI Taxonomy" id="2829994"/>
    <lineage>
        <taxon>Bacteria</taxon>
        <taxon>Pseudomonadati</taxon>
        <taxon>Myxococcota</taxon>
        <taxon>Polyangia</taxon>
        <taxon>Polyangiales</taxon>
        <taxon>Polyangiaceae</taxon>
        <taxon>Polyangium</taxon>
    </lineage>
</organism>
<reference evidence="2 3" key="1">
    <citation type="submission" date="2021-04" db="EMBL/GenBank/DDBJ databases">
        <title>Genome analysis of Polyangium sp.</title>
        <authorList>
            <person name="Li Y."/>
            <person name="Wang J."/>
        </authorList>
    </citation>
    <scope>NUCLEOTIDE SEQUENCE [LARGE SCALE GENOMIC DNA]</scope>
    <source>
        <strain evidence="2 3">SDU14</strain>
    </source>
</reference>